<keyword evidence="3" id="KW-1185">Reference proteome</keyword>
<evidence type="ECO:0000313" key="2">
    <source>
        <dbReference type="EMBL" id="KAH3880725.1"/>
    </source>
</evidence>
<proteinExistence type="predicted"/>
<name>A0A9D4RVS7_DREPO</name>
<dbReference type="EMBL" id="JAIWYP010000001">
    <property type="protein sequence ID" value="KAH3880725.1"/>
    <property type="molecule type" value="Genomic_DNA"/>
</dbReference>
<accession>A0A9D4RVS7</accession>
<gene>
    <name evidence="2" type="ORF">DPMN_004647</name>
</gene>
<comment type="caution">
    <text evidence="2">The sequence shown here is derived from an EMBL/GenBank/DDBJ whole genome shotgun (WGS) entry which is preliminary data.</text>
</comment>
<reference evidence="2" key="2">
    <citation type="submission" date="2020-11" db="EMBL/GenBank/DDBJ databases">
        <authorList>
            <person name="McCartney M.A."/>
            <person name="Auch B."/>
            <person name="Kono T."/>
            <person name="Mallez S."/>
            <person name="Becker A."/>
            <person name="Gohl D.M."/>
            <person name="Silverstein K.A.T."/>
            <person name="Koren S."/>
            <person name="Bechman K.B."/>
            <person name="Herman A."/>
            <person name="Abrahante J.E."/>
            <person name="Garbe J."/>
        </authorList>
    </citation>
    <scope>NUCLEOTIDE SEQUENCE</scope>
    <source>
        <strain evidence="2">Duluth1</strain>
        <tissue evidence="2">Whole animal</tissue>
    </source>
</reference>
<organism evidence="2 3">
    <name type="scientific">Dreissena polymorpha</name>
    <name type="common">Zebra mussel</name>
    <name type="synonym">Mytilus polymorpha</name>
    <dbReference type="NCBI Taxonomy" id="45954"/>
    <lineage>
        <taxon>Eukaryota</taxon>
        <taxon>Metazoa</taxon>
        <taxon>Spiralia</taxon>
        <taxon>Lophotrochozoa</taxon>
        <taxon>Mollusca</taxon>
        <taxon>Bivalvia</taxon>
        <taxon>Autobranchia</taxon>
        <taxon>Heteroconchia</taxon>
        <taxon>Euheterodonta</taxon>
        <taxon>Imparidentia</taxon>
        <taxon>Neoheterodontei</taxon>
        <taxon>Myida</taxon>
        <taxon>Dreissenoidea</taxon>
        <taxon>Dreissenidae</taxon>
        <taxon>Dreissena</taxon>
    </lineage>
</organism>
<evidence type="ECO:0000313" key="3">
    <source>
        <dbReference type="Proteomes" id="UP000828390"/>
    </source>
</evidence>
<dbReference type="AlphaFoldDB" id="A0A9D4RVS7"/>
<protein>
    <submittedName>
        <fullName evidence="2">Uncharacterized protein</fullName>
    </submittedName>
</protein>
<sequence length="110" mass="12767">MKQAGQRRWRGYRQQLKGCEAQCRGDRQTCAGWQGYPLWCSKERKVPSRTKSTRSSQRMFSSGPRGPSFQDSRVQVVYLHQKLLSDLLFSIETEFGSLEEHPLRETLLTS</sequence>
<dbReference type="Proteomes" id="UP000828390">
    <property type="component" value="Unassembled WGS sequence"/>
</dbReference>
<evidence type="ECO:0000256" key="1">
    <source>
        <dbReference type="SAM" id="MobiDB-lite"/>
    </source>
</evidence>
<reference evidence="2" key="1">
    <citation type="journal article" date="2019" name="bioRxiv">
        <title>The Genome of the Zebra Mussel, Dreissena polymorpha: A Resource for Invasive Species Research.</title>
        <authorList>
            <person name="McCartney M.A."/>
            <person name="Auch B."/>
            <person name="Kono T."/>
            <person name="Mallez S."/>
            <person name="Zhang Y."/>
            <person name="Obille A."/>
            <person name="Becker A."/>
            <person name="Abrahante J.E."/>
            <person name="Garbe J."/>
            <person name="Badalamenti J.P."/>
            <person name="Herman A."/>
            <person name="Mangelson H."/>
            <person name="Liachko I."/>
            <person name="Sullivan S."/>
            <person name="Sone E.D."/>
            <person name="Koren S."/>
            <person name="Silverstein K.A.T."/>
            <person name="Beckman K.B."/>
            <person name="Gohl D.M."/>
        </authorList>
    </citation>
    <scope>NUCLEOTIDE SEQUENCE</scope>
    <source>
        <strain evidence="2">Duluth1</strain>
        <tissue evidence="2">Whole animal</tissue>
    </source>
</reference>
<feature type="region of interest" description="Disordered" evidence="1">
    <location>
        <begin position="47"/>
        <end position="68"/>
    </location>
</feature>